<accession>A0AAT9GLT9</accession>
<reference evidence="1" key="1">
    <citation type="submission" date="2024-02" db="EMBL/GenBank/DDBJ databases">
        <title>Sediminibacterium planktonica sp. nov. and Sediminibacterium longus sp. nov., isolated from surface lake and river water.</title>
        <authorList>
            <person name="Watanabe K."/>
            <person name="Takemine S."/>
            <person name="Ishii Y."/>
            <person name="Ogata Y."/>
            <person name="Shindo C."/>
            <person name="Suda W."/>
        </authorList>
    </citation>
    <scope>NUCLEOTIDE SEQUENCE</scope>
    <source>
        <strain evidence="1">KACHI17</strain>
    </source>
</reference>
<dbReference type="RefSeq" id="WP_353549182.1">
    <property type="nucleotide sequence ID" value="NZ_AP029612.1"/>
</dbReference>
<sequence>MKQIIIILSMFIAGHLAAQTKYEAGIQKGLEQLSAAKTAEDMAAASAFFERIADAEKDKWVPYYYAAYANHLTGWMNPKADKDKVAEKSKDLLSKAEALERNADTYCMRQMIAVQQMTVDPMARWQTYGTEASNALAEAKKVDANNPRIYLLDGQTLMNTPEAFGGGKAVAKKLFEKAIQLFETYKPQTAMHPNWGKDQATKLLAACQ</sequence>
<proteinExistence type="predicted"/>
<name>A0AAT9GLT9_9BACT</name>
<protein>
    <submittedName>
        <fullName evidence="1">Uncharacterized protein</fullName>
    </submittedName>
</protein>
<dbReference type="EMBL" id="AP029612">
    <property type="protein sequence ID" value="BFG71556.1"/>
    <property type="molecule type" value="Genomic_DNA"/>
</dbReference>
<gene>
    <name evidence="1" type="ORF">KACHI17_24370</name>
</gene>
<organism evidence="1">
    <name type="scientific">Sediminibacterium sp. KACHI17</name>
    <dbReference type="NCBI Taxonomy" id="1751071"/>
    <lineage>
        <taxon>Bacteria</taxon>
        <taxon>Pseudomonadati</taxon>
        <taxon>Bacteroidota</taxon>
        <taxon>Chitinophagia</taxon>
        <taxon>Chitinophagales</taxon>
        <taxon>Chitinophagaceae</taxon>
        <taxon>Sediminibacterium</taxon>
    </lineage>
</organism>
<evidence type="ECO:0000313" key="1">
    <source>
        <dbReference type="EMBL" id="BFG71556.1"/>
    </source>
</evidence>
<dbReference type="AlphaFoldDB" id="A0AAT9GLT9"/>